<sequence length="74" mass="8120">MARPHSSSCPCPCQGTAPAPAPRCGENEGGVEESTRWQEQQQLEEEVAVLKPLRKGGEEQKGVEFGRIKVKMIK</sequence>
<organism evidence="2">
    <name type="scientific">Oryza meridionalis</name>
    <dbReference type="NCBI Taxonomy" id="40149"/>
    <lineage>
        <taxon>Eukaryota</taxon>
        <taxon>Viridiplantae</taxon>
        <taxon>Streptophyta</taxon>
        <taxon>Embryophyta</taxon>
        <taxon>Tracheophyta</taxon>
        <taxon>Spermatophyta</taxon>
        <taxon>Magnoliopsida</taxon>
        <taxon>Liliopsida</taxon>
        <taxon>Poales</taxon>
        <taxon>Poaceae</taxon>
        <taxon>BOP clade</taxon>
        <taxon>Oryzoideae</taxon>
        <taxon>Oryzeae</taxon>
        <taxon>Oryzinae</taxon>
        <taxon>Oryza</taxon>
    </lineage>
</organism>
<dbReference type="HOGENOM" id="CLU_2691961_0_0_1"/>
<evidence type="ECO:0000256" key="1">
    <source>
        <dbReference type="SAM" id="MobiDB-lite"/>
    </source>
</evidence>
<proteinExistence type="predicted"/>
<name>A0A0E0EJM5_9ORYZ</name>
<reference evidence="2" key="1">
    <citation type="submission" date="2015-04" db="UniProtKB">
        <authorList>
            <consortium name="EnsemblPlants"/>
        </authorList>
    </citation>
    <scope>IDENTIFICATION</scope>
</reference>
<accession>A0A0E0EJM5</accession>
<keyword evidence="3" id="KW-1185">Reference proteome</keyword>
<feature type="region of interest" description="Disordered" evidence="1">
    <location>
        <begin position="1"/>
        <end position="36"/>
    </location>
</feature>
<dbReference type="Proteomes" id="UP000008021">
    <property type="component" value="Chromosome 8"/>
</dbReference>
<dbReference type="EnsemblPlants" id="OMERI08G07410.1">
    <property type="protein sequence ID" value="OMERI08G07410.1"/>
    <property type="gene ID" value="OMERI08G07410"/>
</dbReference>
<dbReference type="AlphaFoldDB" id="A0A0E0EJM5"/>
<evidence type="ECO:0000313" key="3">
    <source>
        <dbReference type="Proteomes" id="UP000008021"/>
    </source>
</evidence>
<evidence type="ECO:0000313" key="2">
    <source>
        <dbReference type="EnsemblPlants" id="OMERI08G07410.1"/>
    </source>
</evidence>
<protein>
    <submittedName>
        <fullName evidence="2">Uncharacterized protein</fullName>
    </submittedName>
</protein>
<dbReference type="Gramene" id="OMERI08G07410.1">
    <property type="protein sequence ID" value="OMERI08G07410.1"/>
    <property type="gene ID" value="OMERI08G07410"/>
</dbReference>
<reference evidence="2" key="2">
    <citation type="submission" date="2018-05" db="EMBL/GenBank/DDBJ databases">
        <title>OmerRS3 (Oryza meridionalis Reference Sequence Version 3).</title>
        <authorList>
            <person name="Zhang J."/>
            <person name="Kudrna D."/>
            <person name="Lee S."/>
            <person name="Talag J."/>
            <person name="Welchert J."/>
            <person name="Wing R.A."/>
        </authorList>
    </citation>
    <scope>NUCLEOTIDE SEQUENCE [LARGE SCALE GENOMIC DNA]</scope>
    <source>
        <strain evidence="2">cv. OR44</strain>
    </source>
</reference>